<proteinExistence type="predicted"/>
<dbReference type="RefSeq" id="WP_061793158.1">
    <property type="nucleotide sequence ID" value="NZ_CP066701.1"/>
</dbReference>
<accession>A0AB37HGB2</accession>
<dbReference type="KEGG" id="hspo:JGZ69_07260"/>
<dbReference type="EMBL" id="CP066701">
    <property type="protein sequence ID" value="QQX26622.1"/>
    <property type="molecule type" value="Genomic_DNA"/>
</dbReference>
<dbReference type="Proteomes" id="UP000595512">
    <property type="component" value="Chromosome"/>
</dbReference>
<gene>
    <name evidence="1" type="ORF">JGZ69_07260</name>
</gene>
<name>A0AB37HGB2_9BACI</name>
<reference evidence="1 2" key="1">
    <citation type="submission" date="2020-12" db="EMBL/GenBank/DDBJ databases">
        <title>Taxonomic evaluation of the Bacillus sporothermodurans group of bacteria based on whole genome sequences.</title>
        <authorList>
            <person name="Fiedler G."/>
            <person name="Herbstmann A.-D."/>
            <person name="Doll E."/>
            <person name="Wenning M."/>
            <person name="Brinks E."/>
            <person name="Kabisch J."/>
            <person name="Breitenwieser F."/>
            <person name="Lappann M."/>
            <person name="Boehnlein C."/>
            <person name="Franz C."/>
        </authorList>
    </citation>
    <scope>NUCLEOTIDE SEQUENCE [LARGE SCALE GENOMIC DNA]</scope>
    <source>
        <strain evidence="1 2">DSM 10599</strain>
    </source>
</reference>
<protein>
    <submittedName>
        <fullName evidence="1">Uncharacterized protein</fullName>
    </submittedName>
</protein>
<evidence type="ECO:0000313" key="2">
    <source>
        <dbReference type="Proteomes" id="UP000595512"/>
    </source>
</evidence>
<dbReference type="AlphaFoldDB" id="A0AB37HGB2"/>
<organism evidence="1 2">
    <name type="scientific">Heyndrickxia sporothermodurans</name>
    <dbReference type="NCBI Taxonomy" id="46224"/>
    <lineage>
        <taxon>Bacteria</taxon>
        <taxon>Bacillati</taxon>
        <taxon>Bacillota</taxon>
        <taxon>Bacilli</taxon>
        <taxon>Bacillales</taxon>
        <taxon>Bacillaceae</taxon>
        <taxon>Heyndrickxia</taxon>
    </lineage>
</organism>
<evidence type="ECO:0000313" key="1">
    <source>
        <dbReference type="EMBL" id="QQX26622.1"/>
    </source>
</evidence>
<dbReference type="GeneID" id="67526423"/>
<sequence length="160" mass="18382">MLRYKDNFQIANAGLTDARSDHYDGINAIYRLPAFVRIPEGTCEDGLERLLQKLVKDLSDLSVRPNRIFIHDDMIEIDWYTKGYQMVMNRGQYVGLLLEFAEFLNKAPIHGLLIQDGYFGDDPEDSVRSVSNDMVNFFPEFNSSCFGLKDNESIEIINCN</sequence>